<feature type="region of interest" description="Disordered" evidence="1">
    <location>
        <begin position="1"/>
        <end position="24"/>
    </location>
</feature>
<evidence type="ECO:0000313" key="2">
    <source>
        <dbReference type="EMBL" id="JAD82340.1"/>
    </source>
</evidence>
<dbReference type="EMBL" id="GBRH01215555">
    <property type="protein sequence ID" value="JAD82340.1"/>
    <property type="molecule type" value="Transcribed_RNA"/>
</dbReference>
<sequence length="75" mass="7451">MSSGVLAGDGVEVGLGEGPAGEQRLQQCVVPPGERASCSALLPARSGIGGLRKETDTANSARDGEVGIEFVGILG</sequence>
<protein>
    <submittedName>
        <fullName evidence="2">Uncharacterized protein</fullName>
    </submittedName>
</protein>
<reference evidence="2" key="2">
    <citation type="journal article" date="2015" name="Data Brief">
        <title>Shoot transcriptome of the giant reed, Arundo donax.</title>
        <authorList>
            <person name="Barrero R.A."/>
            <person name="Guerrero F.D."/>
            <person name="Moolhuijzen P."/>
            <person name="Goolsby J.A."/>
            <person name="Tidwell J."/>
            <person name="Bellgard S.E."/>
            <person name="Bellgard M.I."/>
        </authorList>
    </citation>
    <scope>NUCLEOTIDE SEQUENCE</scope>
    <source>
        <tissue evidence="2">Shoot tissue taken approximately 20 cm above the soil surface</tissue>
    </source>
</reference>
<evidence type="ECO:0000256" key="1">
    <source>
        <dbReference type="SAM" id="MobiDB-lite"/>
    </source>
</evidence>
<proteinExistence type="predicted"/>
<reference evidence="2" key="1">
    <citation type="submission" date="2014-09" db="EMBL/GenBank/DDBJ databases">
        <authorList>
            <person name="Magalhaes I.L.F."/>
            <person name="Oliveira U."/>
            <person name="Santos F.R."/>
            <person name="Vidigal T.H.D.A."/>
            <person name="Brescovit A.D."/>
            <person name="Santos A.J."/>
        </authorList>
    </citation>
    <scope>NUCLEOTIDE SEQUENCE</scope>
    <source>
        <tissue evidence="2">Shoot tissue taken approximately 20 cm above the soil surface</tissue>
    </source>
</reference>
<accession>A0A0A9D9J8</accession>
<name>A0A0A9D9J8_ARUDO</name>
<dbReference type="AlphaFoldDB" id="A0A0A9D9J8"/>
<organism evidence="2">
    <name type="scientific">Arundo donax</name>
    <name type="common">Giant reed</name>
    <name type="synonym">Donax arundinaceus</name>
    <dbReference type="NCBI Taxonomy" id="35708"/>
    <lineage>
        <taxon>Eukaryota</taxon>
        <taxon>Viridiplantae</taxon>
        <taxon>Streptophyta</taxon>
        <taxon>Embryophyta</taxon>
        <taxon>Tracheophyta</taxon>
        <taxon>Spermatophyta</taxon>
        <taxon>Magnoliopsida</taxon>
        <taxon>Liliopsida</taxon>
        <taxon>Poales</taxon>
        <taxon>Poaceae</taxon>
        <taxon>PACMAD clade</taxon>
        <taxon>Arundinoideae</taxon>
        <taxon>Arundineae</taxon>
        <taxon>Arundo</taxon>
    </lineage>
</organism>